<feature type="compositionally biased region" description="Low complexity" evidence="1">
    <location>
        <begin position="8"/>
        <end position="25"/>
    </location>
</feature>
<evidence type="ECO:0000313" key="3">
    <source>
        <dbReference type="Proteomes" id="UP000284403"/>
    </source>
</evidence>
<proteinExistence type="predicted"/>
<feature type="region of interest" description="Disordered" evidence="1">
    <location>
        <begin position="1"/>
        <end position="29"/>
    </location>
</feature>
<feature type="region of interest" description="Disordered" evidence="1">
    <location>
        <begin position="102"/>
        <end position="126"/>
    </location>
</feature>
<dbReference type="EMBL" id="MKKU01001241">
    <property type="protein sequence ID" value="RNE96601.1"/>
    <property type="molecule type" value="Genomic_DNA"/>
</dbReference>
<accession>A0A3R7LZI8</accession>
<dbReference type="AlphaFoldDB" id="A0A3R7LZI8"/>
<reference evidence="2 3" key="1">
    <citation type="journal article" date="2018" name="BMC Genomics">
        <title>Genomic comparison of Trypanosoma conorhini and Trypanosoma rangeli to Trypanosoma cruzi strains of high and low virulence.</title>
        <authorList>
            <person name="Bradwell K.R."/>
            <person name="Koparde V.N."/>
            <person name="Matveyev A.V."/>
            <person name="Serrano M.G."/>
            <person name="Alves J.M."/>
            <person name="Parikh H."/>
            <person name="Huang B."/>
            <person name="Lee V."/>
            <person name="Espinosa-Alvarez O."/>
            <person name="Ortiz P.A."/>
            <person name="Costa-Martins A.G."/>
            <person name="Teixeira M.M."/>
            <person name="Buck G.A."/>
        </authorList>
    </citation>
    <scope>NUCLEOTIDE SEQUENCE [LARGE SCALE GENOMIC DNA]</scope>
    <source>
        <strain evidence="2 3">025E</strain>
    </source>
</reference>
<evidence type="ECO:0000256" key="1">
    <source>
        <dbReference type="SAM" id="MobiDB-lite"/>
    </source>
</evidence>
<dbReference type="RefSeq" id="XP_029223384.1">
    <property type="nucleotide sequence ID" value="XM_029376886.1"/>
</dbReference>
<dbReference type="GeneID" id="40323708"/>
<organism evidence="2 3">
    <name type="scientific">Trypanosoma conorhini</name>
    <dbReference type="NCBI Taxonomy" id="83891"/>
    <lineage>
        <taxon>Eukaryota</taxon>
        <taxon>Discoba</taxon>
        <taxon>Euglenozoa</taxon>
        <taxon>Kinetoplastea</taxon>
        <taxon>Metakinetoplastina</taxon>
        <taxon>Trypanosomatida</taxon>
        <taxon>Trypanosomatidae</taxon>
        <taxon>Trypanosoma</taxon>
    </lineage>
</organism>
<feature type="non-terminal residue" evidence="2">
    <location>
        <position position="1"/>
    </location>
</feature>
<sequence length="146" mass="15516">NFGNATDSGSSSASSSSSSSPSSSSRPGCLSWMERLPDICDTMRSCTARGARCSEFEQLAGGWVRQYLPPAQYEQVRRSYPGLGDPDARRGNLLQDVDPHLLRLSSSQKGESGEDTVSQEDSGRSGKGAGGWLALLLFSLLVGVLL</sequence>
<evidence type="ECO:0000313" key="2">
    <source>
        <dbReference type="EMBL" id="RNE96601.1"/>
    </source>
</evidence>
<comment type="caution">
    <text evidence="2">The sequence shown here is derived from an EMBL/GenBank/DDBJ whole genome shotgun (WGS) entry which is preliminary data.</text>
</comment>
<dbReference type="Proteomes" id="UP000284403">
    <property type="component" value="Unassembled WGS sequence"/>
</dbReference>
<name>A0A3R7LZI8_9TRYP</name>
<gene>
    <name evidence="2" type="ORF">Tco025E_10097</name>
</gene>
<keyword evidence="3" id="KW-1185">Reference proteome</keyword>
<protein>
    <submittedName>
        <fullName evidence="2">Uncharacterized protein</fullName>
    </submittedName>
</protein>